<feature type="coiled-coil region" evidence="1">
    <location>
        <begin position="344"/>
        <end position="371"/>
    </location>
</feature>
<proteinExistence type="predicted"/>
<evidence type="ECO:0000256" key="1">
    <source>
        <dbReference type="SAM" id="Coils"/>
    </source>
</evidence>
<feature type="compositionally biased region" description="Low complexity" evidence="2">
    <location>
        <begin position="1"/>
        <end position="21"/>
    </location>
</feature>
<dbReference type="GeneID" id="92041380"/>
<protein>
    <submittedName>
        <fullName evidence="3">Uncharacterized protein</fullName>
    </submittedName>
</protein>
<gene>
    <name evidence="3" type="ORF">PG997_004005</name>
</gene>
<dbReference type="EMBL" id="JAQQWN010000004">
    <property type="protein sequence ID" value="KAK8089044.1"/>
    <property type="molecule type" value="Genomic_DNA"/>
</dbReference>
<comment type="caution">
    <text evidence="3">The sequence shown here is derived from an EMBL/GenBank/DDBJ whole genome shotgun (WGS) entry which is preliminary data.</text>
</comment>
<dbReference type="Proteomes" id="UP001433268">
    <property type="component" value="Unassembled WGS sequence"/>
</dbReference>
<keyword evidence="1" id="KW-0175">Coiled coil</keyword>
<evidence type="ECO:0000313" key="4">
    <source>
        <dbReference type="Proteomes" id="UP001433268"/>
    </source>
</evidence>
<evidence type="ECO:0000313" key="3">
    <source>
        <dbReference type="EMBL" id="KAK8089044.1"/>
    </source>
</evidence>
<organism evidence="3 4">
    <name type="scientific">Apiospora hydei</name>
    <dbReference type="NCBI Taxonomy" id="1337664"/>
    <lineage>
        <taxon>Eukaryota</taxon>
        <taxon>Fungi</taxon>
        <taxon>Dikarya</taxon>
        <taxon>Ascomycota</taxon>
        <taxon>Pezizomycotina</taxon>
        <taxon>Sordariomycetes</taxon>
        <taxon>Xylariomycetidae</taxon>
        <taxon>Amphisphaeriales</taxon>
        <taxon>Apiosporaceae</taxon>
        <taxon>Apiospora</taxon>
    </lineage>
</organism>
<feature type="region of interest" description="Disordered" evidence="2">
    <location>
        <begin position="1"/>
        <end position="27"/>
    </location>
</feature>
<reference evidence="3 4" key="1">
    <citation type="submission" date="2023-01" db="EMBL/GenBank/DDBJ databases">
        <title>Analysis of 21 Apiospora genomes using comparative genomics revels a genus with tremendous synthesis potential of carbohydrate active enzymes and secondary metabolites.</title>
        <authorList>
            <person name="Sorensen T."/>
        </authorList>
    </citation>
    <scope>NUCLEOTIDE SEQUENCE [LARGE SCALE GENOMIC DNA]</scope>
    <source>
        <strain evidence="3 4">CBS 114990</strain>
    </source>
</reference>
<keyword evidence="4" id="KW-1185">Reference proteome</keyword>
<accession>A0ABR1X104</accession>
<name>A0ABR1X104_9PEZI</name>
<sequence>MPAPATATATAAAEPAGTPPTSQTQIPPDHVTHFMASGKAVVEWGAPGVASQCLAHPDPRNRHITFEASLEKDGQQCFSFFRLRVPVMHMHLHAIVLYIHIPPNHISCLEWTFGDATANPAAQSKLGGNLTRLQFRLNEPAQVIVPDQVPLKPKKPATATIIKALESLTTALDLTIYLEHTTLSKARLGSLAEAIRSGLSRPVARYGDLHRLYKGMGGSILPIIANPDNAVSDVPAPARADSPPSYDEIGPGPPMPPVAPGDAKAPDLRKRPYKRRRQCSASSTQTDDDTALPTHMPGVSLKNQVPGPAQGEARAPLGALGDCEALPPWAQTLVAELAELKGVVSMQQRVIQDLQHKLVTLESQATTQDNEHAVLQRRMDEADVAIADLDATAAQQGECLSELEDGLASLQEDWESLSGRRAPELEQVKEELRAEVMSRLRNALDSP</sequence>
<evidence type="ECO:0000256" key="2">
    <source>
        <dbReference type="SAM" id="MobiDB-lite"/>
    </source>
</evidence>
<feature type="region of interest" description="Disordered" evidence="2">
    <location>
        <begin position="232"/>
        <end position="302"/>
    </location>
</feature>
<dbReference type="RefSeq" id="XP_066671938.1">
    <property type="nucleotide sequence ID" value="XM_066808320.1"/>
</dbReference>